<dbReference type="AlphaFoldDB" id="A0A6V8HE01"/>
<keyword evidence="2" id="KW-0812">Transmembrane</keyword>
<reference evidence="4" key="1">
    <citation type="journal article" date="2015" name="Genome Announc.">
        <title>Draft genome sequence of Talaromyces cellulolyticus strain Y-94, a source of lignocellulosic biomass-degrading enzymes.</title>
        <authorList>
            <person name="Fujii T."/>
            <person name="Koike H."/>
            <person name="Sawayama S."/>
            <person name="Yano S."/>
            <person name="Inoue H."/>
        </authorList>
    </citation>
    <scope>NUCLEOTIDE SEQUENCE [LARGE SCALE GENOMIC DNA]</scope>
    <source>
        <strain evidence="4">Y-94</strain>
    </source>
</reference>
<keyword evidence="4" id="KW-1185">Reference proteome</keyword>
<dbReference type="EMBL" id="DF933830">
    <property type="protein sequence ID" value="GAM39707.1"/>
    <property type="molecule type" value="Genomic_DNA"/>
</dbReference>
<evidence type="ECO:0000256" key="1">
    <source>
        <dbReference type="SAM" id="MobiDB-lite"/>
    </source>
</evidence>
<feature type="transmembrane region" description="Helical" evidence="2">
    <location>
        <begin position="316"/>
        <end position="339"/>
    </location>
</feature>
<organism evidence="3 4">
    <name type="scientific">Talaromyces pinophilus</name>
    <name type="common">Penicillium pinophilum</name>
    <dbReference type="NCBI Taxonomy" id="128442"/>
    <lineage>
        <taxon>Eukaryota</taxon>
        <taxon>Fungi</taxon>
        <taxon>Dikarya</taxon>
        <taxon>Ascomycota</taxon>
        <taxon>Pezizomycotina</taxon>
        <taxon>Eurotiomycetes</taxon>
        <taxon>Eurotiomycetidae</taxon>
        <taxon>Eurotiales</taxon>
        <taxon>Trichocomaceae</taxon>
        <taxon>Talaromyces</taxon>
        <taxon>Talaromyces sect. Talaromyces</taxon>
    </lineage>
</organism>
<evidence type="ECO:0000256" key="2">
    <source>
        <dbReference type="SAM" id="Phobius"/>
    </source>
</evidence>
<keyword evidence="2" id="KW-1133">Transmembrane helix</keyword>
<feature type="region of interest" description="Disordered" evidence="1">
    <location>
        <begin position="366"/>
        <end position="423"/>
    </location>
</feature>
<feature type="compositionally biased region" description="Polar residues" evidence="1">
    <location>
        <begin position="481"/>
        <end position="490"/>
    </location>
</feature>
<dbReference type="Proteomes" id="UP000053095">
    <property type="component" value="Unassembled WGS sequence"/>
</dbReference>
<feature type="compositionally biased region" description="Low complexity" evidence="1">
    <location>
        <begin position="35"/>
        <end position="44"/>
    </location>
</feature>
<gene>
    <name evidence="3" type="ORF">TCE0_034r11469</name>
</gene>
<feature type="compositionally biased region" description="Low complexity" evidence="1">
    <location>
        <begin position="438"/>
        <end position="456"/>
    </location>
</feature>
<protein>
    <submittedName>
        <fullName evidence="3">Uncharacterized protein</fullName>
    </submittedName>
</protein>
<feature type="compositionally biased region" description="Basic and acidic residues" evidence="1">
    <location>
        <begin position="389"/>
        <end position="402"/>
    </location>
</feature>
<evidence type="ECO:0000313" key="4">
    <source>
        <dbReference type="Proteomes" id="UP000053095"/>
    </source>
</evidence>
<proteinExistence type="predicted"/>
<feature type="region of interest" description="Disordered" evidence="1">
    <location>
        <begin position="438"/>
        <end position="490"/>
    </location>
</feature>
<evidence type="ECO:0000313" key="3">
    <source>
        <dbReference type="EMBL" id="GAM39707.1"/>
    </source>
</evidence>
<sequence>MALQYITNVASKASPWSSKPVLTDEDEAFLQRVTSNPGNGSNSNTIPAAEGEGMKPLGRDAQTALMDGAQDIPLPMSPSEDVEREPPEQVIENGKGKEELLNNVAAATTKKRRPWSLWMKKGSNEANTKKDKGKEPKIDTDEIATKPTAGDGIPITDKEQKEEQEDLAIIMERLNLAAENNRAFSVSDETQQLLSKFKLIFKDLVTGVPTAYRDLESLLTNGDKQLKDAFGHLPGFLQKLVQQLPEKFTESLGPELMAVAGERASRSGVNMENAGKAAAAAQKMGFKAPSLKELVGKPTAIAGMMRSIITFLRARFPAVLGMNVLWSLALFIVLLALWYCHKRGKEVRLENERLVTEAEITKMNEEYEQHIRPTETLSTTAPRDAPISDVRDGVEQVRKTREQALASDSSSELQTPPTGTVTPSSAATAAAAAAAVSSSANVTPTSASTPAIATATGRKNSERNRFSLLRTFSKRTKSEETSNIQPYPGT</sequence>
<keyword evidence="2" id="KW-0472">Membrane</keyword>
<name>A0A6V8HE01_TALPI</name>
<feature type="region of interest" description="Disordered" evidence="1">
    <location>
        <begin position="70"/>
        <end position="89"/>
    </location>
</feature>
<feature type="region of interest" description="Disordered" evidence="1">
    <location>
        <begin position="32"/>
        <end position="56"/>
    </location>
</feature>
<accession>A0A6V8HE01</accession>
<comment type="caution">
    <text evidence="3">The sequence shown here is derived from an EMBL/GenBank/DDBJ whole genome shotgun (WGS) entry which is preliminary data.</text>
</comment>